<dbReference type="GO" id="GO:0005886">
    <property type="term" value="C:plasma membrane"/>
    <property type="evidence" value="ECO:0007669"/>
    <property type="project" value="UniProtKB-SubCell"/>
</dbReference>
<keyword evidence="7" id="KW-0732">Signal</keyword>
<evidence type="ECO:0000256" key="1">
    <source>
        <dbReference type="ARBA" id="ARBA00004651"/>
    </source>
</evidence>
<dbReference type="SUPFAM" id="SSF48317">
    <property type="entry name" value="Acid phosphatase/Vanadium-dependent haloperoxidase"/>
    <property type="match status" value="1"/>
</dbReference>
<dbReference type="SMART" id="SM00014">
    <property type="entry name" value="acidPPc"/>
    <property type="match status" value="1"/>
</dbReference>
<evidence type="ECO:0000313" key="10">
    <source>
        <dbReference type="Proteomes" id="UP001220610"/>
    </source>
</evidence>
<evidence type="ECO:0000259" key="8">
    <source>
        <dbReference type="SMART" id="SM00014"/>
    </source>
</evidence>
<dbReference type="GO" id="GO:0016787">
    <property type="term" value="F:hydrolase activity"/>
    <property type="evidence" value="ECO:0007669"/>
    <property type="project" value="UniProtKB-KW"/>
</dbReference>
<dbReference type="InterPro" id="IPR036938">
    <property type="entry name" value="PAP2/HPO_sf"/>
</dbReference>
<proteinExistence type="predicted"/>
<evidence type="ECO:0000256" key="5">
    <source>
        <dbReference type="ARBA" id="ARBA00022989"/>
    </source>
</evidence>
<feature type="domain" description="Phosphatidic acid phosphatase type 2/haloperoxidase" evidence="8">
    <location>
        <begin position="207"/>
        <end position="319"/>
    </location>
</feature>
<dbReference type="AlphaFoldDB" id="A0AAJ5WTD2"/>
<dbReference type="PROSITE" id="PS51257">
    <property type="entry name" value="PROKAR_LIPOPROTEIN"/>
    <property type="match status" value="1"/>
</dbReference>
<keyword evidence="5" id="KW-1133">Transmembrane helix</keyword>
<sequence>MAYHKNHYPFFLCCLLLLGCISAAAQDSLPASRVWTDNLPACPQQPDTLPEQPAFPDTIPARQEALPADTLPSTMDTLSVSQLPENAMPSHMLVKATATDTAAPLRYKLNLDYVKSFWPSLKYTVSRPAHWNKKDWTKFSVAMVGVGGLMLADWEIRHVMQANQHSIPGEVAKVIEPFGNFYGVYIFPTMYLAGALTKNSKFETAGLVGAKSLAISTLIYTTSKTIIRRKRPDEATSSWDYAPPFSGNRYTSSPSGHSNTIFSVATALAMEFRDTKWVPPVAYALATATAASRIYQNRHWASDVLLGSLIGHFVTRAVWISSHKPAPKKIVIP</sequence>
<reference evidence="9" key="1">
    <citation type="submission" date="2023-03" db="EMBL/GenBank/DDBJ databases">
        <title>Andean soil-derived lignocellulolytic bacterial consortium as a source of novel taxa and putative plastic-active enzymes.</title>
        <authorList>
            <person name="Diaz-Garcia L."/>
            <person name="Chuvochina M."/>
            <person name="Feuerriegel G."/>
            <person name="Bunk B."/>
            <person name="Sproer C."/>
            <person name="Streit W.R."/>
            <person name="Rodriguez L.M."/>
            <person name="Overmann J."/>
            <person name="Jimenez D.J."/>
        </authorList>
    </citation>
    <scope>NUCLEOTIDE SEQUENCE</scope>
    <source>
        <strain evidence="9">MAG 7</strain>
    </source>
</reference>
<protein>
    <submittedName>
        <fullName evidence="9">Phosphatase PAP2 family protein</fullName>
    </submittedName>
</protein>
<dbReference type="Proteomes" id="UP001220610">
    <property type="component" value="Chromosome"/>
</dbReference>
<organism evidence="9 10">
    <name type="scientific">Candidatus Pseudobacter hemicellulosilyticus</name>
    <dbReference type="NCBI Taxonomy" id="3121375"/>
    <lineage>
        <taxon>Bacteria</taxon>
        <taxon>Pseudomonadati</taxon>
        <taxon>Bacteroidota</taxon>
        <taxon>Chitinophagia</taxon>
        <taxon>Chitinophagales</taxon>
        <taxon>Chitinophagaceae</taxon>
        <taxon>Pseudobacter</taxon>
    </lineage>
</organism>
<comment type="subcellular location">
    <subcellularLocation>
        <location evidence="1">Cell membrane</location>
        <topology evidence="1">Multi-pass membrane protein</topology>
    </subcellularLocation>
</comment>
<dbReference type="Gene3D" id="1.20.144.10">
    <property type="entry name" value="Phosphatidic acid phosphatase type 2/haloperoxidase"/>
    <property type="match status" value="1"/>
</dbReference>
<name>A0AAJ5WTD2_9BACT</name>
<evidence type="ECO:0000256" key="4">
    <source>
        <dbReference type="ARBA" id="ARBA00022801"/>
    </source>
</evidence>
<gene>
    <name evidence="9" type="ORF">P0Y53_02260</name>
</gene>
<evidence type="ECO:0000256" key="6">
    <source>
        <dbReference type="ARBA" id="ARBA00023136"/>
    </source>
</evidence>
<evidence type="ECO:0000313" key="9">
    <source>
        <dbReference type="EMBL" id="WEK36312.1"/>
    </source>
</evidence>
<keyword evidence="6" id="KW-0472">Membrane</keyword>
<keyword evidence="4" id="KW-0378">Hydrolase</keyword>
<feature type="signal peptide" evidence="7">
    <location>
        <begin position="1"/>
        <end position="25"/>
    </location>
</feature>
<evidence type="ECO:0000256" key="7">
    <source>
        <dbReference type="SAM" id="SignalP"/>
    </source>
</evidence>
<dbReference type="EMBL" id="CP119311">
    <property type="protein sequence ID" value="WEK36312.1"/>
    <property type="molecule type" value="Genomic_DNA"/>
</dbReference>
<keyword evidence="2" id="KW-1003">Cell membrane</keyword>
<dbReference type="Pfam" id="PF01569">
    <property type="entry name" value="PAP2"/>
    <property type="match status" value="1"/>
</dbReference>
<evidence type="ECO:0000256" key="2">
    <source>
        <dbReference type="ARBA" id="ARBA00022475"/>
    </source>
</evidence>
<dbReference type="InterPro" id="IPR000326">
    <property type="entry name" value="PAP2/HPO"/>
</dbReference>
<accession>A0AAJ5WTD2</accession>
<dbReference type="PANTHER" id="PTHR14969:SF62">
    <property type="entry name" value="DECAPRENYLPHOSPHORYL-5-PHOSPHORIBOSE PHOSPHATASE RV3807C-RELATED"/>
    <property type="match status" value="1"/>
</dbReference>
<evidence type="ECO:0000256" key="3">
    <source>
        <dbReference type="ARBA" id="ARBA00022692"/>
    </source>
</evidence>
<dbReference type="PANTHER" id="PTHR14969">
    <property type="entry name" value="SPHINGOSINE-1-PHOSPHATE PHOSPHOHYDROLASE"/>
    <property type="match status" value="1"/>
</dbReference>
<keyword evidence="3" id="KW-0812">Transmembrane</keyword>
<feature type="chain" id="PRO_5042520761" evidence="7">
    <location>
        <begin position="26"/>
        <end position="333"/>
    </location>
</feature>